<dbReference type="AlphaFoldDB" id="A0A081FZW9"/>
<comment type="caution">
    <text evidence="1">The sequence shown here is derived from an EMBL/GenBank/DDBJ whole genome shotgun (WGS) entry which is preliminary data.</text>
</comment>
<evidence type="ECO:0000313" key="1">
    <source>
        <dbReference type="EMBL" id="KEA64074.1"/>
    </source>
</evidence>
<dbReference type="InterPro" id="IPR006336">
    <property type="entry name" value="GCS2"/>
</dbReference>
<dbReference type="Pfam" id="PF04107">
    <property type="entry name" value="GCS2"/>
    <property type="match status" value="1"/>
</dbReference>
<dbReference type="PANTHER" id="PTHR36510:SF3">
    <property type="entry name" value="CONSERVED PROTEIN"/>
    <property type="match status" value="1"/>
</dbReference>
<organism evidence="1 2">
    <name type="scientific">Marinobacterium lacunae</name>
    <dbReference type="NCBI Taxonomy" id="1232683"/>
    <lineage>
        <taxon>Bacteria</taxon>
        <taxon>Pseudomonadati</taxon>
        <taxon>Pseudomonadota</taxon>
        <taxon>Gammaproteobacteria</taxon>
        <taxon>Oceanospirillales</taxon>
        <taxon>Oceanospirillaceae</taxon>
        <taxon>Marinobacterium</taxon>
    </lineage>
</organism>
<dbReference type="RefSeq" id="WP_036186540.1">
    <property type="nucleotide sequence ID" value="NZ_JMQN01000021.1"/>
</dbReference>
<evidence type="ECO:0000313" key="2">
    <source>
        <dbReference type="Proteomes" id="UP000028252"/>
    </source>
</evidence>
<dbReference type="STRING" id="1232683.ADIMK_1809"/>
<gene>
    <name evidence="1" type="ORF">ADIMK_1809</name>
</gene>
<dbReference type="eggNOG" id="COG2170">
    <property type="taxonomic scope" value="Bacteria"/>
</dbReference>
<dbReference type="GO" id="GO:0016879">
    <property type="term" value="F:ligase activity, forming carbon-nitrogen bonds"/>
    <property type="evidence" value="ECO:0007669"/>
    <property type="project" value="UniProtKB-ARBA"/>
</dbReference>
<accession>A0A081FZW9</accession>
<dbReference type="Proteomes" id="UP000028252">
    <property type="component" value="Unassembled WGS sequence"/>
</dbReference>
<dbReference type="PATRIC" id="fig|1232683.4.peg.1783"/>
<name>A0A081FZW9_9GAMM</name>
<dbReference type="EMBL" id="JMQN01000021">
    <property type="protein sequence ID" value="KEA64074.1"/>
    <property type="molecule type" value="Genomic_DNA"/>
</dbReference>
<dbReference type="SUPFAM" id="SSF55931">
    <property type="entry name" value="Glutamine synthetase/guanido kinase"/>
    <property type="match status" value="1"/>
</dbReference>
<keyword evidence="2" id="KW-1185">Reference proteome</keyword>
<dbReference type="InterPro" id="IPR016602">
    <property type="entry name" value="UCP012666"/>
</dbReference>
<dbReference type="OrthoDB" id="240589at2"/>
<protein>
    <recommendedName>
        <fullName evidence="3">Glutamate--cysteine ligase</fullName>
    </recommendedName>
</protein>
<evidence type="ECO:0008006" key="3">
    <source>
        <dbReference type="Google" id="ProtNLM"/>
    </source>
</evidence>
<dbReference type="PIRSF" id="PIRSF012666">
    <property type="entry name" value="UCP012666"/>
    <property type="match status" value="1"/>
</dbReference>
<dbReference type="PANTHER" id="PTHR36510">
    <property type="entry name" value="GLUTAMATE--CYSTEINE LIGASE 2-RELATED"/>
    <property type="match status" value="1"/>
</dbReference>
<sequence>MGRAIDDADYSARSIRQFQQRLNDDLDALAAVLKRPGFGRGAGSFGAELELYIVNPQGRPVGRNFEIQERAGDPQVTLELNRYNLEYNLKPVPIKGCPFSATELQISEAIERLSLAADEFGAQVVPIGILPTLKRRDFGPRNMTDLKRYHCLTQRLANLRGKLFSIKINGEEPVELRSRDLTLEGANTSLQLHYRVSPSAYARTFNAVQMATPLVLGVACNSPFMIGRRLWHETRIPLFKHAIDGYTRDLRDAHLPSRVDFGNGWVREGVYELFAENVYLHPPLLPICSDEQPDKLVEAGDVPELFELQLHQGTVWPWNRAIYDSSGKGHLRIELRALPAGPTACDMMANAALLIGLTEGLAPQMERLIPAMPYQTLVYNFYRAAQQGMGAKLLWPAERGGGFEELTPVELVRRMLPLAEEGLAAIGIEPKERKHYLGLIARRLDAGVSGASWQLRQFQRLHRNQARHLALGQMMREYMANSRQNLPIADWKDIG</sequence>
<dbReference type="Gene3D" id="3.30.590.20">
    <property type="match status" value="1"/>
</dbReference>
<dbReference type="InterPro" id="IPR050141">
    <property type="entry name" value="GCL_type2/YbdK_subfam"/>
</dbReference>
<reference evidence="1 2" key="1">
    <citation type="submission" date="2014-04" db="EMBL/GenBank/DDBJ databases">
        <title>Marinobacterium kochiensis sp. nov., isolated from sediment sample collected from Kochi backwaters in Kerala, India.</title>
        <authorList>
            <person name="Singh A."/>
            <person name="Pinnaka A.K."/>
        </authorList>
    </citation>
    <scope>NUCLEOTIDE SEQUENCE [LARGE SCALE GENOMIC DNA]</scope>
    <source>
        <strain evidence="1 2">AK27</strain>
    </source>
</reference>
<proteinExistence type="predicted"/>
<dbReference type="InterPro" id="IPR014746">
    <property type="entry name" value="Gln_synth/guanido_kin_cat_dom"/>
</dbReference>